<accession>A0AAV9Z199</accession>
<feature type="coiled-coil region" evidence="1">
    <location>
        <begin position="156"/>
        <end position="183"/>
    </location>
</feature>
<gene>
    <name evidence="2" type="ORF">R3P38DRAFT_2815554</name>
</gene>
<protein>
    <submittedName>
        <fullName evidence="2">Uncharacterized protein</fullName>
    </submittedName>
</protein>
<name>A0AAV9Z199_9AGAR</name>
<sequence length="191" mass="21234">MYQALKPFVPPEKIQSFGPVQNRGLTSSTVIPRHHREVPSPQGKAKSRYMADLTRVNDALCSVLDAVKSTASACASRLRETENTLSAEHEALKKATKRIHRLVNDKKKAADAKRKYTKATTTSQSSLEADIQSYLATILSLSTDNARLQGSLSNLKENSAVELKRLRAERKAFKMQAHRAQESFLRTGRPS</sequence>
<dbReference type="Proteomes" id="UP001362999">
    <property type="component" value="Unassembled WGS sequence"/>
</dbReference>
<dbReference type="EMBL" id="JAWWNJ010000248">
    <property type="protein sequence ID" value="KAK6966967.1"/>
    <property type="molecule type" value="Genomic_DNA"/>
</dbReference>
<proteinExistence type="predicted"/>
<dbReference type="AlphaFoldDB" id="A0AAV9Z199"/>
<keyword evidence="1" id="KW-0175">Coiled coil</keyword>
<organism evidence="2 3">
    <name type="scientific">Favolaschia claudopus</name>
    <dbReference type="NCBI Taxonomy" id="2862362"/>
    <lineage>
        <taxon>Eukaryota</taxon>
        <taxon>Fungi</taxon>
        <taxon>Dikarya</taxon>
        <taxon>Basidiomycota</taxon>
        <taxon>Agaricomycotina</taxon>
        <taxon>Agaricomycetes</taxon>
        <taxon>Agaricomycetidae</taxon>
        <taxon>Agaricales</taxon>
        <taxon>Marasmiineae</taxon>
        <taxon>Mycenaceae</taxon>
        <taxon>Favolaschia</taxon>
    </lineage>
</organism>
<evidence type="ECO:0000313" key="2">
    <source>
        <dbReference type="EMBL" id="KAK6966967.1"/>
    </source>
</evidence>
<keyword evidence="3" id="KW-1185">Reference proteome</keyword>
<evidence type="ECO:0000256" key="1">
    <source>
        <dbReference type="SAM" id="Coils"/>
    </source>
</evidence>
<evidence type="ECO:0000313" key="3">
    <source>
        <dbReference type="Proteomes" id="UP001362999"/>
    </source>
</evidence>
<comment type="caution">
    <text evidence="2">The sequence shown here is derived from an EMBL/GenBank/DDBJ whole genome shotgun (WGS) entry which is preliminary data.</text>
</comment>
<reference evidence="2 3" key="1">
    <citation type="journal article" date="2024" name="J Genomics">
        <title>Draft genome sequencing and assembly of Favolaschia claudopus CIRM-BRFM 2984 isolated from oak limbs.</title>
        <authorList>
            <person name="Navarro D."/>
            <person name="Drula E."/>
            <person name="Chaduli D."/>
            <person name="Cazenave R."/>
            <person name="Ahrendt S."/>
            <person name="Wang J."/>
            <person name="Lipzen A."/>
            <person name="Daum C."/>
            <person name="Barry K."/>
            <person name="Grigoriev I.V."/>
            <person name="Favel A."/>
            <person name="Rosso M.N."/>
            <person name="Martin F."/>
        </authorList>
    </citation>
    <scope>NUCLEOTIDE SEQUENCE [LARGE SCALE GENOMIC DNA]</scope>
    <source>
        <strain evidence="2 3">CIRM-BRFM 2984</strain>
    </source>
</reference>
<feature type="coiled-coil region" evidence="1">
    <location>
        <begin position="78"/>
        <end position="112"/>
    </location>
</feature>